<dbReference type="Proteomes" id="UP000610760">
    <property type="component" value="Unassembled WGS sequence"/>
</dbReference>
<dbReference type="Gene3D" id="3.30.360.10">
    <property type="entry name" value="Dihydrodipicolinate Reductase, domain 2"/>
    <property type="match status" value="1"/>
</dbReference>
<comment type="similarity">
    <text evidence="1">Belongs to the Gfo/Idh/MocA family.</text>
</comment>
<dbReference type="AlphaFoldDB" id="A0A926E349"/>
<dbReference type="InterPro" id="IPR000683">
    <property type="entry name" value="Gfo/Idh/MocA-like_OxRdtase_N"/>
</dbReference>
<name>A0A926E349_9FIRM</name>
<dbReference type="Gene3D" id="3.40.50.720">
    <property type="entry name" value="NAD(P)-binding Rossmann-like Domain"/>
    <property type="match status" value="1"/>
</dbReference>
<dbReference type="Pfam" id="PF02894">
    <property type="entry name" value="GFO_IDH_MocA_C"/>
    <property type="match status" value="1"/>
</dbReference>
<dbReference type="PANTHER" id="PTHR43377:SF2">
    <property type="entry name" value="BINDING ROSSMANN FOLD OXIDOREDUCTASE, PUTATIVE (AFU_ORTHOLOGUE AFUA_4G00560)-RELATED"/>
    <property type="match status" value="1"/>
</dbReference>
<organism evidence="4 5">
    <name type="scientific">Fumia xinanensis</name>
    <dbReference type="NCBI Taxonomy" id="2763659"/>
    <lineage>
        <taxon>Bacteria</taxon>
        <taxon>Bacillati</taxon>
        <taxon>Bacillota</taxon>
        <taxon>Clostridia</taxon>
        <taxon>Eubacteriales</taxon>
        <taxon>Oscillospiraceae</taxon>
        <taxon>Fumia</taxon>
    </lineage>
</organism>
<evidence type="ECO:0000256" key="1">
    <source>
        <dbReference type="ARBA" id="ARBA00010928"/>
    </source>
</evidence>
<dbReference type="PANTHER" id="PTHR43377">
    <property type="entry name" value="BILIVERDIN REDUCTASE A"/>
    <property type="match status" value="1"/>
</dbReference>
<dbReference type="GO" id="GO:0000166">
    <property type="term" value="F:nucleotide binding"/>
    <property type="evidence" value="ECO:0007669"/>
    <property type="project" value="InterPro"/>
</dbReference>
<keyword evidence="5" id="KW-1185">Reference proteome</keyword>
<evidence type="ECO:0000259" key="3">
    <source>
        <dbReference type="Pfam" id="PF02894"/>
    </source>
</evidence>
<evidence type="ECO:0000313" key="5">
    <source>
        <dbReference type="Proteomes" id="UP000610760"/>
    </source>
</evidence>
<feature type="domain" description="Gfo/Idh/MocA-like oxidoreductase N-terminal" evidence="2">
    <location>
        <begin position="6"/>
        <end position="126"/>
    </location>
</feature>
<evidence type="ECO:0000313" key="4">
    <source>
        <dbReference type="EMBL" id="MBC8558678.1"/>
    </source>
</evidence>
<dbReference type="Pfam" id="PF01408">
    <property type="entry name" value="GFO_IDH_MocA"/>
    <property type="match status" value="1"/>
</dbReference>
<dbReference type="RefSeq" id="WP_249293566.1">
    <property type="nucleotide sequence ID" value="NZ_JACRSV010000001.1"/>
</dbReference>
<reference evidence="4" key="1">
    <citation type="submission" date="2020-08" db="EMBL/GenBank/DDBJ databases">
        <title>Genome public.</title>
        <authorList>
            <person name="Liu C."/>
            <person name="Sun Q."/>
        </authorList>
    </citation>
    <scope>NUCLEOTIDE SEQUENCE</scope>
    <source>
        <strain evidence="4">NSJ-33</strain>
    </source>
</reference>
<dbReference type="InterPro" id="IPR036291">
    <property type="entry name" value="NAD(P)-bd_dom_sf"/>
</dbReference>
<dbReference type="InterPro" id="IPR004104">
    <property type="entry name" value="Gfo/Idh/MocA-like_OxRdtase_C"/>
</dbReference>
<accession>A0A926E349</accession>
<dbReference type="SUPFAM" id="SSF55347">
    <property type="entry name" value="Glyceraldehyde-3-phosphate dehydrogenase-like, C-terminal domain"/>
    <property type="match status" value="1"/>
</dbReference>
<dbReference type="InterPro" id="IPR051450">
    <property type="entry name" value="Gfo/Idh/MocA_Oxidoreductases"/>
</dbReference>
<feature type="domain" description="Gfo/Idh/MocA-like oxidoreductase C-terminal" evidence="3">
    <location>
        <begin position="140"/>
        <end position="382"/>
    </location>
</feature>
<proteinExistence type="inferred from homology"/>
<dbReference type="EMBL" id="JACRSV010000001">
    <property type="protein sequence ID" value="MBC8558678.1"/>
    <property type="molecule type" value="Genomic_DNA"/>
</dbReference>
<sequence length="429" mass="48071">MERKVTVAVVGLGGRGSVYAECEALYSEEMEIVAIADIIPEKVEKWAKKYNIPKERCFSSAEELLKEDRLADVMFICTQDRQHVGHAIPALEKGYHLLLEKPISPDPAECKRLAEIANRHNRHVVVCHVLRYTPFYQKIKEIIDSGTIGEIVSIQAIENVAYWHQAHSFVRGNWRNSDMTSPMILQKCCHDMDIFVWLSGKNCKRVSSFGSLTLFREDRAPEGSTLRCVDGCKVKESCPFDAEKIYITNENTGILHENSGWPCDILALEPSEETVREALKTGPYGRCVYHCDNNVVDHQVVNLEMEDGSTINFTMCAFTNKTGRAIKVMGTLGDIEANNDDNIIDVCKFGGEHEIIDVTKLASDFSGHGGGDKRLVKDLLDLVHNECAPGSALTSIDKSTQSHYISLALEESRIHNGEMIDMDTYIKNI</sequence>
<comment type="caution">
    <text evidence="4">The sequence shown here is derived from an EMBL/GenBank/DDBJ whole genome shotgun (WGS) entry which is preliminary data.</text>
</comment>
<protein>
    <submittedName>
        <fullName evidence="4">Gfo/Idh/MocA family oxidoreductase</fullName>
    </submittedName>
</protein>
<dbReference type="SUPFAM" id="SSF51735">
    <property type="entry name" value="NAD(P)-binding Rossmann-fold domains"/>
    <property type="match status" value="1"/>
</dbReference>
<evidence type="ECO:0000259" key="2">
    <source>
        <dbReference type="Pfam" id="PF01408"/>
    </source>
</evidence>
<gene>
    <name evidence="4" type="ORF">H8710_01210</name>
</gene>